<evidence type="ECO:0000256" key="11">
    <source>
        <dbReference type="ARBA" id="ARBA00029823"/>
    </source>
</evidence>
<keyword evidence="8" id="KW-0067">ATP-binding</keyword>
<evidence type="ECO:0000256" key="6">
    <source>
        <dbReference type="ARBA" id="ARBA00022741"/>
    </source>
</evidence>
<dbReference type="NCBIfam" id="TIGR01735">
    <property type="entry name" value="FGAM_synt"/>
    <property type="match status" value="1"/>
</dbReference>
<gene>
    <name evidence="17" type="ORF">TTRE_0000426901</name>
</gene>
<evidence type="ECO:0000256" key="7">
    <source>
        <dbReference type="ARBA" id="ARBA00022755"/>
    </source>
</evidence>
<evidence type="ECO:0000313" key="17">
    <source>
        <dbReference type="EMBL" id="CDW55995.1"/>
    </source>
</evidence>
<dbReference type="Pfam" id="PF02769">
    <property type="entry name" value="AIRS_C"/>
    <property type="match status" value="2"/>
</dbReference>
<evidence type="ECO:0000256" key="1">
    <source>
        <dbReference type="ARBA" id="ARBA00004920"/>
    </source>
</evidence>
<feature type="domain" description="PurM-like C-terminal" evidence="13">
    <location>
        <begin position="901"/>
        <end position="979"/>
    </location>
</feature>
<evidence type="ECO:0000256" key="4">
    <source>
        <dbReference type="ARBA" id="ARBA00022598"/>
    </source>
</evidence>
<evidence type="ECO:0000259" key="16">
    <source>
        <dbReference type="Pfam" id="PF22689"/>
    </source>
</evidence>
<dbReference type="Pfam" id="PF18072">
    <property type="entry name" value="FGAR-AT_linker"/>
    <property type="match status" value="1"/>
</dbReference>
<dbReference type="STRING" id="36087.A0A077ZBI6"/>
<keyword evidence="5" id="KW-0479">Metal-binding</keyword>
<dbReference type="PROSITE" id="PS51273">
    <property type="entry name" value="GATASE_TYPE_1"/>
    <property type="match status" value="1"/>
</dbReference>
<dbReference type="GO" id="GO:0046872">
    <property type="term" value="F:metal ion binding"/>
    <property type="evidence" value="ECO:0007669"/>
    <property type="project" value="UniProtKB-KW"/>
</dbReference>
<keyword evidence="4" id="KW-0436">Ligase</keyword>
<feature type="domain" description="Phosphoribosylformylglycinamidine synthase linker" evidence="14">
    <location>
        <begin position="183"/>
        <end position="232"/>
    </location>
</feature>
<dbReference type="SUPFAM" id="SSF109736">
    <property type="entry name" value="FGAM synthase PurL, linker domain"/>
    <property type="match status" value="1"/>
</dbReference>
<evidence type="ECO:0000256" key="10">
    <source>
        <dbReference type="ARBA" id="ARBA00022962"/>
    </source>
</evidence>
<dbReference type="PANTHER" id="PTHR10099">
    <property type="entry name" value="PHOSPHORIBOSYLFORMYLGLYCINAMIDINE SYNTHASE"/>
    <property type="match status" value="1"/>
</dbReference>
<dbReference type="InterPro" id="IPR010918">
    <property type="entry name" value="PurM-like_C_dom"/>
</dbReference>
<dbReference type="Gene3D" id="3.30.1330.10">
    <property type="entry name" value="PurM-like, N-terminal domain"/>
    <property type="match status" value="2"/>
</dbReference>
<reference evidence="17" key="2">
    <citation type="submission" date="2014-03" db="EMBL/GenBank/DDBJ databases">
        <title>The whipworm genome and dual-species transcriptomics of an intimate host-pathogen interaction.</title>
        <authorList>
            <person name="Foth B.J."/>
            <person name="Tsai I.J."/>
            <person name="Reid A.J."/>
            <person name="Bancroft A.J."/>
            <person name="Nichol S."/>
            <person name="Tracey A."/>
            <person name="Holroyd N."/>
            <person name="Cotton J.A."/>
            <person name="Stanley E.J."/>
            <person name="Zarowiecki M."/>
            <person name="Liu J.Z."/>
            <person name="Huckvale T."/>
            <person name="Cooper P.J."/>
            <person name="Grencis R.K."/>
            <person name="Berriman M."/>
        </authorList>
    </citation>
    <scope>NUCLEOTIDE SEQUENCE [LARGE SCALE GENOMIC DNA]</scope>
</reference>
<evidence type="ECO:0000256" key="5">
    <source>
        <dbReference type="ARBA" id="ARBA00022723"/>
    </source>
</evidence>
<dbReference type="InterPro" id="IPR036604">
    <property type="entry name" value="PurS-like_sf"/>
</dbReference>
<dbReference type="GO" id="GO:0006189">
    <property type="term" value="P:'de novo' IMP biosynthetic process"/>
    <property type="evidence" value="ECO:0007669"/>
    <property type="project" value="UniProtKB-UniPathway"/>
</dbReference>
<dbReference type="CDD" id="cd02204">
    <property type="entry name" value="PurL_repeat2"/>
    <property type="match status" value="1"/>
</dbReference>
<dbReference type="EMBL" id="HG806000">
    <property type="protein sequence ID" value="CDW55995.1"/>
    <property type="molecule type" value="Genomic_DNA"/>
</dbReference>
<dbReference type="GO" id="GO:0005737">
    <property type="term" value="C:cytoplasm"/>
    <property type="evidence" value="ECO:0007669"/>
    <property type="project" value="TreeGrafter"/>
</dbReference>
<dbReference type="InterPro" id="IPR010073">
    <property type="entry name" value="PurL_large"/>
</dbReference>
<reference evidence="17" key="1">
    <citation type="submission" date="2014-01" db="EMBL/GenBank/DDBJ databases">
        <authorList>
            <person name="Aslett M."/>
        </authorList>
    </citation>
    <scope>NUCLEOTIDE SEQUENCE</scope>
</reference>
<protein>
    <recommendedName>
        <fullName evidence="3">phosphoribosylformylglycinamidine synthase</fullName>
        <ecNumber evidence="3">6.3.5.3</ecNumber>
    </recommendedName>
    <alternativeName>
        <fullName evidence="12">Formylglycinamide ribonucleotide amidotransferase</fullName>
    </alternativeName>
    <alternativeName>
        <fullName evidence="11">Formylglycinamide ribotide amidotransferase</fullName>
    </alternativeName>
</protein>
<dbReference type="Gene3D" id="3.40.50.880">
    <property type="match status" value="1"/>
</dbReference>
<dbReference type="UniPathway" id="UPA00074">
    <property type="reaction ID" value="UER00128"/>
</dbReference>
<organism evidence="17 18">
    <name type="scientific">Trichuris trichiura</name>
    <name type="common">Whipworm</name>
    <name type="synonym">Trichocephalus trichiurus</name>
    <dbReference type="NCBI Taxonomy" id="36087"/>
    <lineage>
        <taxon>Eukaryota</taxon>
        <taxon>Metazoa</taxon>
        <taxon>Ecdysozoa</taxon>
        <taxon>Nematoda</taxon>
        <taxon>Enoplea</taxon>
        <taxon>Dorylaimia</taxon>
        <taxon>Trichinellida</taxon>
        <taxon>Trichuridae</taxon>
        <taxon>Trichuris</taxon>
    </lineage>
</organism>
<evidence type="ECO:0000259" key="13">
    <source>
        <dbReference type="Pfam" id="PF02769"/>
    </source>
</evidence>
<dbReference type="Pfam" id="PF13507">
    <property type="entry name" value="GATase_5"/>
    <property type="match status" value="3"/>
</dbReference>
<dbReference type="Gene3D" id="3.90.650.10">
    <property type="entry name" value="PurM-like C-terminal domain"/>
    <property type="match status" value="2"/>
</dbReference>
<dbReference type="Proteomes" id="UP000030665">
    <property type="component" value="Unassembled WGS sequence"/>
</dbReference>
<feature type="domain" description="PurM-like C-terminal" evidence="13">
    <location>
        <begin position="450"/>
        <end position="605"/>
    </location>
</feature>
<dbReference type="InterPro" id="IPR029062">
    <property type="entry name" value="Class_I_gatase-like"/>
</dbReference>
<evidence type="ECO:0000259" key="14">
    <source>
        <dbReference type="Pfam" id="PF18072"/>
    </source>
</evidence>
<dbReference type="SUPFAM" id="SSF52317">
    <property type="entry name" value="Class I glutamine amidotransferase-like"/>
    <property type="match status" value="1"/>
</dbReference>
<comment type="similarity">
    <text evidence="2">In the N-terminal section; belongs to the FGAMS family.</text>
</comment>
<dbReference type="GO" id="GO:0005524">
    <property type="term" value="F:ATP binding"/>
    <property type="evidence" value="ECO:0007669"/>
    <property type="project" value="UniProtKB-KW"/>
</dbReference>
<evidence type="ECO:0000256" key="2">
    <source>
        <dbReference type="ARBA" id="ARBA00008608"/>
    </source>
</evidence>
<dbReference type="PANTHER" id="PTHR10099:SF1">
    <property type="entry name" value="PHOSPHORIBOSYLFORMYLGLYCINAMIDINE SYNTHASE"/>
    <property type="match status" value="1"/>
</dbReference>
<dbReference type="FunFam" id="3.30.1330.10:FF:000007">
    <property type="entry name" value="Phosphoribosylformylglycinamidine synthase, putative"/>
    <property type="match status" value="1"/>
</dbReference>
<dbReference type="SUPFAM" id="SSF55326">
    <property type="entry name" value="PurM N-terminal domain-like"/>
    <property type="match status" value="2"/>
</dbReference>
<dbReference type="Pfam" id="PF18076">
    <property type="entry name" value="FGAR-AT_N"/>
    <property type="match status" value="1"/>
</dbReference>
<dbReference type="InterPro" id="IPR036676">
    <property type="entry name" value="PurM-like_C_sf"/>
</dbReference>
<evidence type="ECO:0000313" key="18">
    <source>
        <dbReference type="Proteomes" id="UP000030665"/>
    </source>
</evidence>
<keyword evidence="18" id="KW-1185">Reference proteome</keyword>
<feature type="domain" description="Phosphoribosylformylglycinamidine synthase N-terminal" evidence="15">
    <location>
        <begin position="72"/>
        <end position="157"/>
    </location>
</feature>
<comment type="pathway">
    <text evidence="1">Purine metabolism; IMP biosynthesis via de novo pathway; 5-amino-1-(5-phospho-D-ribosyl)imidazole from N(2)-formyl-N(1)-(5-phospho-D-ribosyl)glycinamide: step 1/2.</text>
</comment>
<accession>A0A077ZBI6</accession>
<dbReference type="InterPro" id="IPR040707">
    <property type="entry name" value="FGAR-AT_N"/>
</dbReference>
<evidence type="ECO:0000259" key="15">
    <source>
        <dbReference type="Pfam" id="PF18076"/>
    </source>
</evidence>
<keyword evidence="6" id="KW-0547">Nucleotide-binding</keyword>
<keyword evidence="7" id="KW-0658">Purine biosynthesis</keyword>
<dbReference type="SUPFAM" id="SSF82697">
    <property type="entry name" value="PurS-like"/>
    <property type="match status" value="1"/>
</dbReference>
<evidence type="ECO:0000256" key="9">
    <source>
        <dbReference type="ARBA" id="ARBA00022842"/>
    </source>
</evidence>
<dbReference type="GO" id="GO:0004642">
    <property type="term" value="F:phosphoribosylformylglycinamidine synthase activity"/>
    <property type="evidence" value="ECO:0007669"/>
    <property type="project" value="UniProtKB-EC"/>
</dbReference>
<dbReference type="NCBIfam" id="NF003672">
    <property type="entry name" value="PRK05297.1"/>
    <property type="match status" value="1"/>
</dbReference>
<dbReference type="InterPro" id="IPR036921">
    <property type="entry name" value="PurM-like_N_sf"/>
</dbReference>
<evidence type="ECO:0000256" key="8">
    <source>
        <dbReference type="ARBA" id="ARBA00022840"/>
    </source>
</evidence>
<dbReference type="InterPro" id="IPR055181">
    <property type="entry name" value="FGAR-AT_PurM_N-like"/>
</dbReference>
<dbReference type="AlphaFoldDB" id="A0A077ZBI6"/>
<dbReference type="Gene3D" id="1.10.8.750">
    <property type="entry name" value="Phosphoribosylformylglycinamidine synthase, linker domain"/>
    <property type="match status" value="1"/>
</dbReference>
<evidence type="ECO:0000256" key="3">
    <source>
        <dbReference type="ARBA" id="ARBA00012747"/>
    </source>
</evidence>
<dbReference type="EC" id="6.3.5.3" evidence="3"/>
<dbReference type="InterPro" id="IPR041609">
    <property type="entry name" value="PurL_linker"/>
</dbReference>
<keyword evidence="10" id="KW-0315">Glutamine amidotransferase</keyword>
<proteinExistence type="inferred from homology"/>
<sequence>MAVYRIFSWPAEVSLRGKFACEGTQQTESLLEPRFEAEYCFYLFLDGQTCLNDELELKLLWLFRHSFPQAKLSKKSRFEDVGTSHFLFEVGPRPSFVTPFSSNAVSIFRFSGLHCVVRLEKSVRYRLIAEDDQSAAEMKNEIIRQLHDRMTECEYTTTCNFFAQPKREGYYNIDVIGGGRTALEEFSRTHGLSLDDNDIMNIAYVFRHIEKRNPTNVELFDLAQSNSEHCRHWFFKGSLEVDGVAESQSLFAMVVKTQENSNLNNVIKFCDNSSAIRGFQIDALRPGNGARSSFFRNENVLTHILLTAETHNFPTGVCPFPGAATGVGGRIRDVHATGRGAYPIAAAAGYSFGNLHIPGYALKWEQEKHNNCCSFASPLNVIIEASNGASDYGNKFGEPVICGFARSFDQRVQQLGERFGYVKPIMFTAGLGSIDGANVRKNSPVNDMFVIKLGGPVFRVGMGGGSASSSMVQGELDKASKGLEYDAVQRGDPEMEQKLNRVIRACAELRRENPISSIHDQGAGGNGNVIKELVEPLGAELYAERFTLGDSQVSVCELWAAEYQESDALLVGSDKVETVLQIAKRERCYCDIVGKVTNNGKITLHDFASEGTTIPPVNLRLASIRHLSSQQKKFNLKSINIAYPLKAYNAEEFPSLEDALSMVLRLPSVCSKRYLTNKVDRSVSGLVAMQQCVGPFHTPVADVAVVALSFLDNVGAAMAIGEQPVKMLLNPESGARMTVAESLTNLVFAPISDLKDVKCSANWMWPAKFPGEDFKLLTACRAMCQIMSSLGIAVDGGKDSLSMAANVSGEIVKAPGTLVVTSYVQCTDITRIITPALKRVQATLIYVRFGSSLEKNRLGGSALAQCLGNLFYEPADLEKPHQFCRAFRITQQLISDEFCAVYAGHDVSDGGLIVCLLEMAFAGNCNMHVVLPLSFASGFHEVLFAEEAGIVLQVPSFKVQDVLKKYHDSNVPSEVVGYTSVNSCSEAKIEIFYHDKLVLEGCVDRWRQQWEETSYRIERMQCNVACADEESSLHTSYKSSPILDRNIKVAIIREEGTNGDREMAAALYLVGFEVWDVTMQDLLDTDFDFDPFRGIVFPGGFSYGDVLGASKGITIFKKNSLFLPVLPVGWAATIMFNEKAKECLKKFISRPDTFILGVCNGCQLMATLGIIGAYGTDQEGALTFTFAANNKSHFIFQLEHGRWKSFWTATRPAVLNHDFRLFVSNQVLRSFSDTWKALCWALGSPMAKVLKAQENGPLNINTLGRFNFSNDEALDVLEHHHLIPIRYVGERNEPTVRYPFNPNGSPHGIAGICSPDGRCLALMPHPERCFMLWQWPYCSEMPKETCLVSPWLLFFRNAYCWCMESSNDCSDERLLQSKTEWPHVSADTAAKNGAA</sequence>
<dbReference type="OrthoDB" id="6666987at2759"/>
<name>A0A077ZBI6_TRITR</name>
<dbReference type="SMART" id="SM01211">
    <property type="entry name" value="GATase_5"/>
    <property type="match status" value="1"/>
</dbReference>
<evidence type="ECO:0000256" key="12">
    <source>
        <dbReference type="ARBA" id="ARBA00032632"/>
    </source>
</evidence>
<feature type="domain" description="FGAR-AT PurM N-terminal-like" evidence="16">
    <location>
        <begin position="671"/>
        <end position="823"/>
    </location>
</feature>
<dbReference type="Pfam" id="PF22689">
    <property type="entry name" value="FGAR-AT_PurM_N-like"/>
    <property type="match status" value="1"/>
</dbReference>
<dbReference type="SUPFAM" id="SSF56042">
    <property type="entry name" value="PurM C-terminal domain-like"/>
    <property type="match status" value="2"/>
</dbReference>
<keyword evidence="9" id="KW-0460">Magnesium</keyword>